<dbReference type="AlphaFoldDB" id="A0A2T1LSM7"/>
<evidence type="ECO:0000313" key="2">
    <source>
        <dbReference type="EMBL" id="PSF33053.1"/>
    </source>
</evidence>
<name>A0A2T1LSM7_9CHRO</name>
<gene>
    <name evidence="2" type="ORF">C7H19_20865</name>
</gene>
<keyword evidence="2" id="KW-0418">Kinase</keyword>
<dbReference type="EMBL" id="PXOH01000034">
    <property type="protein sequence ID" value="PSF33053.1"/>
    <property type="molecule type" value="Genomic_DNA"/>
</dbReference>
<feature type="domain" description="Carbohydrate kinase PfkB" evidence="1">
    <location>
        <begin position="5"/>
        <end position="280"/>
    </location>
</feature>
<accession>A0A2T1LSM7</accession>
<dbReference type="PANTHER" id="PTHR42774:SF3">
    <property type="entry name" value="KETOHEXOKINASE"/>
    <property type="match status" value="1"/>
</dbReference>
<organism evidence="2 3">
    <name type="scientific">Aphanothece hegewaldii CCALA 016</name>
    <dbReference type="NCBI Taxonomy" id="2107694"/>
    <lineage>
        <taxon>Bacteria</taxon>
        <taxon>Bacillati</taxon>
        <taxon>Cyanobacteriota</taxon>
        <taxon>Cyanophyceae</taxon>
        <taxon>Oscillatoriophycideae</taxon>
        <taxon>Chroococcales</taxon>
        <taxon>Aphanothecaceae</taxon>
        <taxon>Aphanothece</taxon>
    </lineage>
</organism>
<dbReference type="GO" id="GO:0016301">
    <property type="term" value="F:kinase activity"/>
    <property type="evidence" value="ECO:0007669"/>
    <property type="project" value="UniProtKB-KW"/>
</dbReference>
<reference evidence="2 3" key="2">
    <citation type="submission" date="2018-03" db="EMBL/GenBank/DDBJ databases">
        <authorList>
            <person name="Keele B.F."/>
        </authorList>
    </citation>
    <scope>NUCLEOTIDE SEQUENCE [LARGE SCALE GENOMIC DNA]</scope>
    <source>
        <strain evidence="2 3">CCALA 016</strain>
    </source>
</reference>
<dbReference type="CDD" id="cd01945">
    <property type="entry name" value="ribokinase_group_B"/>
    <property type="match status" value="1"/>
</dbReference>
<dbReference type="RefSeq" id="WP_106458851.1">
    <property type="nucleotide sequence ID" value="NZ_PXOH01000034.1"/>
</dbReference>
<keyword evidence="2" id="KW-0808">Transferase</keyword>
<dbReference type="InterPro" id="IPR011611">
    <property type="entry name" value="PfkB_dom"/>
</dbReference>
<protein>
    <submittedName>
        <fullName evidence="2">Ribokinase</fullName>
    </submittedName>
</protein>
<dbReference type="InterPro" id="IPR029056">
    <property type="entry name" value="Ribokinase-like"/>
</dbReference>
<evidence type="ECO:0000313" key="3">
    <source>
        <dbReference type="Proteomes" id="UP000239001"/>
    </source>
</evidence>
<sequence length="284" mass="30698">MKGLFIGLTTIDLIYLTSELPQTNQKIVALDQTIAAGGPATNAAVTFSYLNNQATVVGILGKHPLSQLILSDLDACLINFVDLLPQRIESPAVSSIFVLEKTGERSVISVNARYAQATPEQLPKDILQGIDLVLIDGHQMAVSYAIASQAKIAGIPIVVDGGSWKTGFNQVLPLADYVICSANFYPPQCRTQADVFQYLSSLSIPFIAITQGNQPILLQIEGKLEEIKINPIQAVDTLGAGDILHGAFCHYILETQNFAEALESASKIAAKSCQYFGTRNWMTE</sequence>
<dbReference type="SUPFAM" id="SSF53613">
    <property type="entry name" value="Ribokinase-like"/>
    <property type="match status" value="1"/>
</dbReference>
<keyword evidence="3" id="KW-1185">Reference proteome</keyword>
<proteinExistence type="predicted"/>
<dbReference type="Proteomes" id="UP000239001">
    <property type="component" value="Unassembled WGS sequence"/>
</dbReference>
<dbReference type="Gene3D" id="3.40.1190.20">
    <property type="match status" value="1"/>
</dbReference>
<dbReference type="Pfam" id="PF00294">
    <property type="entry name" value="PfkB"/>
    <property type="match status" value="1"/>
</dbReference>
<reference evidence="2 3" key="1">
    <citation type="submission" date="2018-03" db="EMBL/GenBank/DDBJ databases">
        <title>The ancient ancestry and fast evolution of plastids.</title>
        <authorList>
            <person name="Moore K.R."/>
            <person name="Magnabosco C."/>
            <person name="Momper L."/>
            <person name="Gold D.A."/>
            <person name="Bosak T."/>
            <person name="Fournier G.P."/>
        </authorList>
    </citation>
    <scope>NUCLEOTIDE SEQUENCE [LARGE SCALE GENOMIC DNA]</scope>
    <source>
        <strain evidence="2 3">CCALA 016</strain>
    </source>
</reference>
<evidence type="ECO:0000259" key="1">
    <source>
        <dbReference type="Pfam" id="PF00294"/>
    </source>
</evidence>
<dbReference type="OrthoDB" id="9813569at2"/>
<dbReference type="PANTHER" id="PTHR42774">
    <property type="entry name" value="PHOSPHOTRANSFERASE SYSTEM TRANSPORT PROTEIN"/>
    <property type="match status" value="1"/>
</dbReference>
<comment type="caution">
    <text evidence="2">The sequence shown here is derived from an EMBL/GenBank/DDBJ whole genome shotgun (WGS) entry which is preliminary data.</text>
</comment>
<dbReference type="InterPro" id="IPR052562">
    <property type="entry name" value="Ketohexokinase-related"/>
</dbReference>